<proteinExistence type="predicted"/>
<reference evidence="2" key="1">
    <citation type="submission" date="2021-07" db="EMBL/GenBank/DDBJ databases">
        <title>Genome Resource of American Ginseng Black Spot Pathogen Alternaria panax.</title>
        <authorList>
            <person name="Qiu C."/>
            <person name="Wang W."/>
            <person name="Liu Z."/>
        </authorList>
    </citation>
    <scope>NUCLEOTIDE SEQUENCE</scope>
    <source>
        <strain evidence="2">BNCC115425</strain>
    </source>
</reference>
<dbReference type="EMBL" id="JAANER010000003">
    <property type="protein sequence ID" value="KAG9192872.1"/>
    <property type="molecule type" value="Genomic_DNA"/>
</dbReference>
<evidence type="ECO:0000313" key="2">
    <source>
        <dbReference type="EMBL" id="KAG9192872.1"/>
    </source>
</evidence>
<keyword evidence="3" id="KW-1185">Reference proteome</keyword>
<accession>A0AAD4IE24</accession>
<dbReference type="InterPro" id="IPR012816">
    <property type="entry name" value="NADAR"/>
</dbReference>
<feature type="domain" description="NADAR" evidence="1">
    <location>
        <begin position="15"/>
        <end position="169"/>
    </location>
</feature>
<dbReference type="Gene3D" id="1.10.357.40">
    <property type="entry name" value="YbiA-like"/>
    <property type="match status" value="1"/>
</dbReference>
<dbReference type="Proteomes" id="UP001199106">
    <property type="component" value="Unassembled WGS sequence"/>
</dbReference>
<dbReference type="SUPFAM" id="SSF143990">
    <property type="entry name" value="YbiA-like"/>
    <property type="match status" value="1"/>
</dbReference>
<protein>
    <recommendedName>
        <fullName evidence="1">NADAR domain-containing protein</fullName>
    </recommendedName>
</protein>
<organism evidence="2 3">
    <name type="scientific">Alternaria panax</name>
    <dbReference type="NCBI Taxonomy" id="48097"/>
    <lineage>
        <taxon>Eukaryota</taxon>
        <taxon>Fungi</taxon>
        <taxon>Dikarya</taxon>
        <taxon>Ascomycota</taxon>
        <taxon>Pezizomycotina</taxon>
        <taxon>Dothideomycetes</taxon>
        <taxon>Pleosporomycetidae</taxon>
        <taxon>Pleosporales</taxon>
        <taxon>Pleosporineae</taxon>
        <taxon>Pleosporaceae</taxon>
        <taxon>Alternaria</taxon>
        <taxon>Alternaria sect. Panax</taxon>
    </lineage>
</organism>
<dbReference type="CDD" id="cd15457">
    <property type="entry name" value="NADAR"/>
    <property type="match status" value="1"/>
</dbReference>
<comment type="caution">
    <text evidence="2">The sequence shown here is derived from an EMBL/GenBank/DDBJ whole genome shotgun (WGS) entry which is preliminary data.</text>
</comment>
<name>A0AAD4IE24_9PLEO</name>
<dbReference type="Pfam" id="PF08719">
    <property type="entry name" value="NADAR"/>
    <property type="match status" value="1"/>
</dbReference>
<evidence type="ECO:0000259" key="1">
    <source>
        <dbReference type="Pfam" id="PF08719"/>
    </source>
</evidence>
<sequence>MSNYSTTTPSVKPVFFWKPNDGHGYLCQWYWSKFTVDNETYAQAEMWMMVQKARCFGDEEVAKQMLETANPKEHKALGRKVRGFDEKVWDKCKLEIVTQGTYHKFTISEDAENLSRMLLATGERELVEASPYDRIWGVGFAERHAEKNRYRWGQNLLGRALMNIRTRLREEGKN</sequence>
<dbReference type="NCBIfam" id="TIGR02464">
    <property type="entry name" value="ribofla_fusion"/>
    <property type="match status" value="1"/>
</dbReference>
<dbReference type="AlphaFoldDB" id="A0AAD4IE24"/>
<evidence type="ECO:0000313" key="3">
    <source>
        <dbReference type="Proteomes" id="UP001199106"/>
    </source>
</evidence>
<dbReference type="InterPro" id="IPR037238">
    <property type="entry name" value="YbiA-like_sf"/>
</dbReference>
<gene>
    <name evidence="2" type="ORF">G6011_11606</name>
</gene>